<accession>A0ABV3P0R7</accession>
<evidence type="ECO:0000256" key="1">
    <source>
        <dbReference type="SAM" id="Phobius"/>
    </source>
</evidence>
<sequence length="205" mass="20984">MLSSITPLGERGRASRWSVTVTAHVIGSAAGGAVLGLVLGTLGQLLTLVLRPVGGPAVLLGAAVVVALAVGTVAAEAGRWRRFPSWHRQVDEDWLHRYRGWVYGVGYGAQLGVGVVTIVTSPVLFLAMAFMVATGGPLPGAVLGAVFGTVRALPLLAARSVTTPARLAGMHRRLERLAPLGRGTTGAWSALVAAASVALTVGVVL</sequence>
<comment type="caution">
    <text evidence="2">The sequence shown here is derived from an EMBL/GenBank/DDBJ whole genome shotgun (WGS) entry which is preliminary data.</text>
</comment>
<feature type="transmembrane region" description="Helical" evidence="1">
    <location>
        <begin position="101"/>
        <end position="132"/>
    </location>
</feature>
<feature type="transmembrane region" description="Helical" evidence="1">
    <location>
        <begin position="58"/>
        <end position="80"/>
    </location>
</feature>
<feature type="transmembrane region" description="Helical" evidence="1">
    <location>
        <begin position="21"/>
        <end position="46"/>
    </location>
</feature>
<protein>
    <recommendedName>
        <fullName evidence="4">Urease accessory protein UreH-like transmembrane domain-containing protein</fullName>
    </recommendedName>
</protein>
<proteinExistence type="predicted"/>
<organism evidence="2 3">
    <name type="scientific">Kineococcus endophyticus</name>
    <dbReference type="NCBI Taxonomy" id="1181883"/>
    <lineage>
        <taxon>Bacteria</taxon>
        <taxon>Bacillati</taxon>
        <taxon>Actinomycetota</taxon>
        <taxon>Actinomycetes</taxon>
        <taxon>Kineosporiales</taxon>
        <taxon>Kineosporiaceae</taxon>
        <taxon>Kineococcus</taxon>
    </lineage>
</organism>
<evidence type="ECO:0000313" key="3">
    <source>
        <dbReference type="Proteomes" id="UP001555826"/>
    </source>
</evidence>
<name>A0ABV3P0R7_9ACTN</name>
<dbReference type="Proteomes" id="UP001555826">
    <property type="component" value="Unassembled WGS sequence"/>
</dbReference>
<feature type="transmembrane region" description="Helical" evidence="1">
    <location>
        <begin position="138"/>
        <end position="158"/>
    </location>
</feature>
<dbReference type="RefSeq" id="WP_367635804.1">
    <property type="nucleotide sequence ID" value="NZ_JBFNQN010000001.1"/>
</dbReference>
<gene>
    <name evidence="2" type="ORF">AB1207_00445</name>
</gene>
<evidence type="ECO:0000313" key="2">
    <source>
        <dbReference type="EMBL" id="MEW9263206.1"/>
    </source>
</evidence>
<keyword evidence="1" id="KW-0472">Membrane</keyword>
<keyword evidence="1" id="KW-0812">Transmembrane</keyword>
<keyword evidence="3" id="KW-1185">Reference proteome</keyword>
<feature type="transmembrane region" description="Helical" evidence="1">
    <location>
        <begin position="179"/>
        <end position="204"/>
    </location>
</feature>
<keyword evidence="1" id="KW-1133">Transmembrane helix</keyword>
<reference evidence="2 3" key="1">
    <citation type="submission" date="2024-07" db="EMBL/GenBank/DDBJ databases">
        <authorList>
            <person name="Thanompreechachai J."/>
            <person name="Duangmal K."/>
        </authorList>
    </citation>
    <scope>NUCLEOTIDE SEQUENCE [LARGE SCALE GENOMIC DNA]</scope>
    <source>
        <strain evidence="2 3">KCTC 19886</strain>
    </source>
</reference>
<dbReference type="EMBL" id="JBFNQN010000001">
    <property type="protein sequence ID" value="MEW9263206.1"/>
    <property type="molecule type" value="Genomic_DNA"/>
</dbReference>
<evidence type="ECO:0008006" key="4">
    <source>
        <dbReference type="Google" id="ProtNLM"/>
    </source>
</evidence>